<feature type="domain" description="HAMP" evidence="3">
    <location>
        <begin position="165"/>
        <end position="217"/>
    </location>
</feature>
<dbReference type="SUPFAM" id="SSF55073">
    <property type="entry name" value="Nucleotide cyclase"/>
    <property type="match status" value="1"/>
</dbReference>
<dbReference type="CDD" id="cd01948">
    <property type="entry name" value="EAL"/>
    <property type="match status" value="1"/>
</dbReference>
<dbReference type="GO" id="GO:0007165">
    <property type="term" value="P:signal transduction"/>
    <property type="evidence" value="ECO:0007669"/>
    <property type="project" value="InterPro"/>
</dbReference>
<keyword evidence="1" id="KW-0812">Transmembrane</keyword>
<dbReference type="STRING" id="314344.AL013_10330"/>
<accession>Q0EZM0</accession>
<dbReference type="Proteomes" id="UP000005297">
    <property type="component" value="Unassembled WGS sequence"/>
</dbReference>
<evidence type="ECO:0000259" key="2">
    <source>
        <dbReference type="PROSITE" id="PS50883"/>
    </source>
</evidence>
<keyword evidence="6" id="KW-1185">Reference proteome</keyword>
<dbReference type="Gene3D" id="6.20.270.20">
    <property type="entry name" value="LapD/MoxY periplasmic domain"/>
    <property type="match status" value="1"/>
</dbReference>
<dbReference type="GO" id="GO:0071111">
    <property type="term" value="F:cyclic-guanylate-specific phosphodiesterase activity"/>
    <property type="evidence" value="ECO:0007669"/>
    <property type="project" value="InterPro"/>
</dbReference>
<dbReference type="Gene3D" id="3.20.20.450">
    <property type="entry name" value="EAL domain"/>
    <property type="match status" value="1"/>
</dbReference>
<dbReference type="Gene3D" id="3.30.70.270">
    <property type="match status" value="1"/>
</dbReference>
<dbReference type="SMART" id="SM00267">
    <property type="entry name" value="GGDEF"/>
    <property type="match status" value="1"/>
</dbReference>
<dbReference type="Gene3D" id="3.30.110.200">
    <property type="match status" value="1"/>
</dbReference>
<dbReference type="InterPro" id="IPR035919">
    <property type="entry name" value="EAL_sf"/>
</dbReference>
<dbReference type="Pfam" id="PF16448">
    <property type="entry name" value="LapD_MoxY_N"/>
    <property type="match status" value="1"/>
</dbReference>
<dbReference type="InterPro" id="IPR000160">
    <property type="entry name" value="GGDEF_dom"/>
</dbReference>
<dbReference type="SMART" id="SM00052">
    <property type="entry name" value="EAL"/>
    <property type="match status" value="1"/>
</dbReference>
<evidence type="ECO:0000259" key="3">
    <source>
        <dbReference type="PROSITE" id="PS50885"/>
    </source>
</evidence>
<dbReference type="InterPro" id="IPR032244">
    <property type="entry name" value="LapD_MoxY_N"/>
</dbReference>
<keyword evidence="1" id="KW-1133">Transmembrane helix</keyword>
<protein>
    <submittedName>
        <fullName evidence="5">Uncharacterized protein</fullName>
    </submittedName>
</protein>
<dbReference type="InterPro" id="IPR003660">
    <property type="entry name" value="HAMP_dom"/>
</dbReference>
<evidence type="ECO:0000256" key="1">
    <source>
        <dbReference type="SAM" id="Phobius"/>
    </source>
</evidence>
<dbReference type="CDD" id="cd01949">
    <property type="entry name" value="GGDEF"/>
    <property type="match status" value="1"/>
</dbReference>
<dbReference type="InterPro" id="IPR043128">
    <property type="entry name" value="Rev_trsase/Diguanyl_cyclase"/>
</dbReference>
<dbReference type="InParanoid" id="Q0EZM0"/>
<dbReference type="EMBL" id="AATS01000006">
    <property type="protein sequence ID" value="EAU54684.1"/>
    <property type="molecule type" value="Genomic_DNA"/>
</dbReference>
<evidence type="ECO:0000313" key="5">
    <source>
        <dbReference type="EMBL" id="EAU54684.1"/>
    </source>
</evidence>
<dbReference type="HOGENOM" id="CLU_000445_109_1_0"/>
<dbReference type="Pfam" id="PF00563">
    <property type="entry name" value="EAL"/>
    <property type="match status" value="1"/>
</dbReference>
<feature type="domain" description="EAL" evidence="2">
    <location>
        <begin position="397"/>
        <end position="639"/>
    </location>
</feature>
<feature type="domain" description="GGDEF" evidence="4">
    <location>
        <begin position="259"/>
        <end position="390"/>
    </location>
</feature>
<dbReference type="NCBIfam" id="TIGR00254">
    <property type="entry name" value="GGDEF"/>
    <property type="match status" value="1"/>
</dbReference>
<dbReference type="InterPro" id="IPR042461">
    <property type="entry name" value="LapD_MoxY_peri_C"/>
</dbReference>
<dbReference type="PANTHER" id="PTHR33121:SF79">
    <property type="entry name" value="CYCLIC DI-GMP PHOSPHODIESTERASE PDED-RELATED"/>
    <property type="match status" value="1"/>
</dbReference>
<dbReference type="SUPFAM" id="SSF141868">
    <property type="entry name" value="EAL domain-like"/>
    <property type="match status" value="1"/>
</dbReference>
<dbReference type="Pfam" id="PF00990">
    <property type="entry name" value="GGDEF"/>
    <property type="match status" value="1"/>
</dbReference>
<dbReference type="InterPro" id="IPR050706">
    <property type="entry name" value="Cyclic-di-GMP_PDE-like"/>
</dbReference>
<feature type="transmembrane region" description="Helical" evidence="1">
    <location>
        <begin position="146"/>
        <end position="168"/>
    </location>
</feature>
<dbReference type="PROSITE" id="PS50885">
    <property type="entry name" value="HAMP"/>
    <property type="match status" value="1"/>
</dbReference>
<dbReference type="PROSITE" id="PS50887">
    <property type="entry name" value="GGDEF"/>
    <property type="match status" value="1"/>
</dbReference>
<keyword evidence="1" id="KW-0472">Membrane</keyword>
<evidence type="ECO:0000259" key="4">
    <source>
        <dbReference type="PROSITE" id="PS50887"/>
    </source>
</evidence>
<dbReference type="FunCoup" id="Q0EZM0">
    <property type="interactions" value="8"/>
</dbReference>
<evidence type="ECO:0000313" key="6">
    <source>
        <dbReference type="Proteomes" id="UP000005297"/>
    </source>
</evidence>
<dbReference type="PROSITE" id="PS50883">
    <property type="entry name" value="EAL"/>
    <property type="match status" value="1"/>
</dbReference>
<comment type="caution">
    <text evidence="5">The sequence shown here is derived from an EMBL/GenBank/DDBJ whole genome shotgun (WGS) entry which is preliminary data.</text>
</comment>
<dbReference type="PANTHER" id="PTHR33121">
    <property type="entry name" value="CYCLIC DI-GMP PHOSPHODIESTERASE PDEF"/>
    <property type="match status" value="1"/>
</dbReference>
<organism evidence="5 6">
    <name type="scientific">Mariprofundus ferrooxydans PV-1</name>
    <dbReference type="NCBI Taxonomy" id="314345"/>
    <lineage>
        <taxon>Bacteria</taxon>
        <taxon>Pseudomonadati</taxon>
        <taxon>Pseudomonadota</taxon>
        <taxon>Candidatius Mariprofundia</taxon>
        <taxon>Mariprofundales</taxon>
        <taxon>Mariprofundaceae</taxon>
        <taxon>Mariprofundus</taxon>
    </lineage>
</organism>
<dbReference type="GO" id="GO:0016020">
    <property type="term" value="C:membrane"/>
    <property type="evidence" value="ECO:0007669"/>
    <property type="project" value="InterPro"/>
</dbReference>
<proteinExistence type="predicted"/>
<dbReference type="AlphaFoldDB" id="Q0EZM0"/>
<reference evidence="5 6" key="1">
    <citation type="submission" date="2006-09" db="EMBL/GenBank/DDBJ databases">
        <authorList>
            <person name="Emerson D."/>
            <person name="Ferriera S."/>
            <person name="Johnson J."/>
            <person name="Kravitz S."/>
            <person name="Halpern A."/>
            <person name="Remington K."/>
            <person name="Beeson K."/>
            <person name="Tran B."/>
            <person name="Rogers Y.-H."/>
            <person name="Friedman R."/>
            <person name="Venter J.C."/>
        </authorList>
    </citation>
    <scope>NUCLEOTIDE SEQUENCE [LARGE SCALE GENOMIC DNA]</scope>
    <source>
        <strain evidence="5 6">PV-1</strain>
    </source>
</reference>
<dbReference type="InterPro" id="IPR029787">
    <property type="entry name" value="Nucleotide_cyclase"/>
</dbReference>
<dbReference type="InterPro" id="IPR001633">
    <property type="entry name" value="EAL_dom"/>
</dbReference>
<name>Q0EZM0_9PROT</name>
<dbReference type="eggNOG" id="COG5001">
    <property type="taxonomic scope" value="Bacteria"/>
</dbReference>
<sequence length="639" mass="70429">MTLISITVFLIFSGTIWISVDNTRSYLLLQLATQTQNAADSLGLSLVPHMQHGDIAAMDTMVSAAFDSGYYKSLLLTTMTGKVLISRENTSHIEGVPQWFIDHLSLQTPKAESLITTGWAQAGRLTLVAHPGFAYQKLWETTLQTLLWSSLAFMASLVAVLLILRTILRPLNAVEKQAMAICERGFPIQEHLPRTRELRRVVLAMNKMSAKVQGIINELTTQAEQMRRDSLDDSLTGLANRRAFNAMLENIIHDKEQGGTGSLAVIRISGFADYNRLHGIQAGDDLLIDIAKKISLTANAYHMSTAARITDTDFGVILPLVDSDKAAEFGQSISNAINRLANTIDMAELAHTGIALFHETSTMSEIMSDADAALAEASHLGGNGFVIQSKKSEVPGNIAWKQLIEKAMLNNDIHLLAQPVFNLQRQVLYTELRIRIQDQDGNILATPGVFTSMADRLELNTTLDQFVITRATGLIEAGHATTSPLAVNLSPHSINNPSFISWLENHLNHHGDTDGHLLFEISEHGLLQQIEQATAFIALIHAHRGKVVMEHFGTRLSSFQTMRQLKVDYIKLSGSYTRDITVNNDNRFFLQTVADIAHGLDIEIIAEQIETAADAETMQALGINAMQGYYFGEPAPLKE</sequence>
<gene>
    <name evidence="5" type="ORF">SPV1_13909</name>
</gene>